<dbReference type="Proteomes" id="UP000823868">
    <property type="component" value="Unassembled WGS sequence"/>
</dbReference>
<dbReference type="NCBIfam" id="TIGR04086">
    <property type="entry name" value="TIGR04086_membr"/>
    <property type="match status" value="1"/>
</dbReference>
<accession>A0A9D1YAA0</accession>
<sequence>MLIRCACGVLLGGAVAFAVSLALLLLASWAISAGAMGEELSTRVTVGACVLGAFAGGLVAVRQCGRRALVVGLATGAVFFLLLLTVGALAFGSVPRDGRGALVLCAALCGGAVAGLLGRSKKKRRK</sequence>
<dbReference type="Pfam" id="PF12670">
    <property type="entry name" value="DUF3792"/>
    <property type="match status" value="1"/>
</dbReference>
<dbReference type="InterPro" id="IPR023804">
    <property type="entry name" value="DUF3792_TM"/>
</dbReference>
<protein>
    <submittedName>
        <fullName evidence="2">TIGR04086 family membrane protein</fullName>
    </submittedName>
</protein>
<evidence type="ECO:0000313" key="2">
    <source>
        <dbReference type="EMBL" id="HIY22405.1"/>
    </source>
</evidence>
<reference evidence="2" key="1">
    <citation type="journal article" date="2021" name="PeerJ">
        <title>Extensive microbial diversity within the chicken gut microbiome revealed by metagenomics and culture.</title>
        <authorList>
            <person name="Gilroy R."/>
            <person name="Ravi A."/>
            <person name="Getino M."/>
            <person name="Pursley I."/>
            <person name="Horton D.L."/>
            <person name="Alikhan N.F."/>
            <person name="Baker D."/>
            <person name="Gharbi K."/>
            <person name="Hall N."/>
            <person name="Watson M."/>
            <person name="Adriaenssens E.M."/>
            <person name="Foster-Nyarko E."/>
            <person name="Jarju S."/>
            <person name="Secka A."/>
            <person name="Antonio M."/>
            <person name="Oren A."/>
            <person name="Chaudhuri R.R."/>
            <person name="La Ragione R."/>
            <person name="Hildebrand F."/>
            <person name="Pallen M.J."/>
        </authorList>
    </citation>
    <scope>NUCLEOTIDE SEQUENCE</scope>
    <source>
        <strain evidence="2">ChiBcec16_6824</strain>
    </source>
</reference>
<organism evidence="2 3">
    <name type="scientific">Candidatus Flavonifractor merdigallinarum</name>
    <dbReference type="NCBI Taxonomy" id="2838589"/>
    <lineage>
        <taxon>Bacteria</taxon>
        <taxon>Bacillati</taxon>
        <taxon>Bacillota</taxon>
        <taxon>Clostridia</taxon>
        <taxon>Eubacteriales</taxon>
        <taxon>Oscillospiraceae</taxon>
        <taxon>Flavonifractor</taxon>
    </lineage>
</organism>
<name>A0A9D1YAA0_9FIRM</name>
<keyword evidence="1" id="KW-1133">Transmembrane helix</keyword>
<feature type="transmembrane region" description="Helical" evidence="1">
    <location>
        <begin position="100"/>
        <end position="118"/>
    </location>
</feature>
<reference evidence="2" key="2">
    <citation type="submission" date="2021-04" db="EMBL/GenBank/DDBJ databases">
        <authorList>
            <person name="Gilroy R."/>
        </authorList>
    </citation>
    <scope>NUCLEOTIDE SEQUENCE</scope>
    <source>
        <strain evidence="2">ChiBcec16_6824</strain>
    </source>
</reference>
<dbReference type="AlphaFoldDB" id="A0A9D1YAA0"/>
<keyword evidence="1" id="KW-0472">Membrane</keyword>
<comment type="caution">
    <text evidence="2">The sequence shown here is derived from an EMBL/GenBank/DDBJ whole genome shotgun (WGS) entry which is preliminary data.</text>
</comment>
<evidence type="ECO:0000313" key="3">
    <source>
        <dbReference type="Proteomes" id="UP000823868"/>
    </source>
</evidence>
<feature type="transmembrane region" description="Helical" evidence="1">
    <location>
        <begin position="40"/>
        <end position="61"/>
    </location>
</feature>
<proteinExistence type="predicted"/>
<evidence type="ECO:0000256" key="1">
    <source>
        <dbReference type="SAM" id="Phobius"/>
    </source>
</evidence>
<feature type="transmembrane region" description="Helical" evidence="1">
    <location>
        <begin position="68"/>
        <end position="94"/>
    </location>
</feature>
<keyword evidence="1" id="KW-0812">Transmembrane</keyword>
<dbReference type="EMBL" id="DXDX01000198">
    <property type="protein sequence ID" value="HIY22405.1"/>
    <property type="molecule type" value="Genomic_DNA"/>
</dbReference>
<gene>
    <name evidence="2" type="ORF">H9841_10970</name>
</gene>